<dbReference type="AlphaFoldDB" id="A0A822ZQB2"/>
<keyword evidence="1" id="KW-1133">Transmembrane helix</keyword>
<comment type="caution">
    <text evidence="2">The sequence shown here is derived from an EMBL/GenBank/DDBJ whole genome shotgun (WGS) entry which is preliminary data.</text>
</comment>
<keyword evidence="1" id="KW-0472">Membrane</keyword>
<organism evidence="2 3">
    <name type="scientific">Nelumbo nucifera</name>
    <name type="common">Sacred lotus</name>
    <dbReference type="NCBI Taxonomy" id="4432"/>
    <lineage>
        <taxon>Eukaryota</taxon>
        <taxon>Viridiplantae</taxon>
        <taxon>Streptophyta</taxon>
        <taxon>Embryophyta</taxon>
        <taxon>Tracheophyta</taxon>
        <taxon>Spermatophyta</taxon>
        <taxon>Magnoliopsida</taxon>
        <taxon>Proteales</taxon>
        <taxon>Nelumbonaceae</taxon>
        <taxon>Nelumbo</taxon>
    </lineage>
</organism>
<name>A0A822ZQB2_NELNU</name>
<accession>A0A822ZQB2</accession>
<protein>
    <submittedName>
        <fullName evidence="2">Uncharacterized protein</fullName>
    </submittedName>
</protein>
<keyword evidence="3" id="KW-1185">Reference proteome</keyword>
<gene>
    <name evidence="2" type="ORF">HUJ06_017014</name>
</gene>
<proteinExistence type="predicted"/>
<dbReference type="EMBL" id="DUZY01000008">
    <property type="protein sequence ID" value="DAD47077.1"/>
    <property type="molecule type" value="Genomic_DNA"/>
</dbReference>
<evidence type="ECO:0000256" key="1">
    <source>
        <dbReference type="SAM" id="Phobius"/>
    </source>
</evidence>
<evidence type="ECO:0000313" key="3">
    <source>
        <dbReference type="Proteomes" id="UP000607653"/>
    </source>
</evidence>
<reference evidence="2 3" key="1">
    <citation type="journal article" date="2020" name="Mol. Biol. Evol.">
        <title>Distinct Expression and Methylation Patterns for Genes with Different Fates following a Single Whole-Genome Duplication in Flowering Plants.</title>
        <authorList>
            <person name="Shi T."/>
            <person name="Rahmani R.S."/>
            <person name="Gugger P.F."/>
            <person name="Wang M."/>
            <person name="Li H."/>
            <person name="Zhang Y."/>
            <person name="Li Z."/>
            <person name="Wang Q."/>
            <person name="Van de Peer Y."/>
            <person name="Marchal K."/>
            <person name="Chen J."/>
        </authorList>
    </citation>
    <scope>NUCLEOTIDE SEQUENCE [LARGE SCALE GENOMIC DNA]</scope>
    <source>
        <tissue evidence="2">Leaf</tissue>
    </source>
</reference>
<dbReference type="Proteomes" id="UP000607653">
    <property type="component" value="Unassembled WGS sequence"/>
</dbReference>
<feature type="transmembrane region" description="Helical" evidence="1">
    <location>
        <begin position="47"/>
        <end position="64"/>
    </location>
</feature>
<evidence type="ECO:0000313" key="2">
    <source>
        <dbReference type="EMBL" id="DAD47077.1"/>
    </source>
</evidence>
<sequence length="69" mass="7850">MAVQRIMHLGMMGNLQIQHKSRIIKGCDVAGHAITCLEKGEGTPIKLSLSFFFFLFIILILFFLNHDML</sequence>
<keyword evidence="1" id="KW-0812">Transmembrane</keyword>